<keyword evidence="8" id="KW-1185">Reference proteome</keyword>
<dbReference type="FunFam" id="3.30.40.10:FF:000489">
    <property type="entry name" value="E3 ubiquitin-protein ligase PRT1"/>
    <property type="match status" value="1"/>
</dbReference>
<dbReference type="InterPro" id="IPR000433">
    <property type="entry name" value="Znf_ZZ"/>
</dbReference>
<dbReference type="GO" id="GO:0061630">
    <property type="term" value="F:ubiquitin protein ligase activity"/>
    <property type="evidence" value="ECO:0007669"/>
    <property type="project" value="TreeGrafter"/>
</dbReference>
<dbReference type="InterPro" id="IPR017907">
    <property type="entry name" value="Znf_RING_CS"/>
</dbReference>
<name>A0A5P1FMR4_ASPOF</name>
<dbReference type="Pfam" id="PF00569">
    <property type="entry name" value="ZZ"/>
    <property type="match status" value="1"/>
</dbReference>
<evidence type="ECO:0000256" key="4">
    <source>
        <dbReference type="PROSITE-ProRule" id="PRU00228"/>
    </source>
</evidence>
<dbReference type="PANTHER" id="PTHR15898">
    <property type="entry name" value="BIFUNCTIONAL APOPTOSIS REGULATOR"/>
    <property type="match status" value="1"/>
</dbReference>
<feature type="domain" description="RING-type" evidence="5">
    <location>
        <begin position="132"/>
        <end position="170"/>
    </location>
</feature>
<dbReference type="InterPro" id="IPR043145">
    <property type="entry name" value="Znf_ZZ_sf"/>
</dbReference>
<dbReference type="Proteomes" id="UP000243459">
    <property type="component" value="Chromosome 1"/>
</dbReference>
<organism evidence="7 8">
    <name type="scientific">Asparagus officinalis</name>
    <name type="common">Garden asparagus</name>
    <dbReference type="NCBI Taxonomy" id="4686"/>
    <lineage>
        <taxon>Eukaryota</taxon>
        <taxon>Viridiplantae</taxon>
        <taxon>Streptophyta</taxon>
        <taxon>Embryophyta</taxon>
        <taxon>Tracheophyta</taxon>
        <taxon>Spermatophyta</taxon>
        <taxon>Magnoliopsida</taxon>
        <taxon>Liliopsida</taxon>
        <taxon>Asparagales</taxon>
        <taxon>Asparagaceae</taxon>
        <taxon>Asparagoideae</taxon>
        <taxon>Asparagus</taxon>
    </lineage>
</organism>
<dbReference type="PROSITE" id="PS50135">
    <property type="entry name" value="ZF_ZZ_2"/>
    <property type="match status" value="1"/>
</dbReference>
<accession>A0A5P1FMR4</accession>
<dbReference type="SMART" id="SM00184">
    <property type="entry name" value="RING"/>
    <property type="match status" value="2"/>
</dbReference>
<dbReference type="PROSITE" id="PS50089">
    <property type="entry name" value="ZF_RING_2"/>
    <property type="match status" value="2"/>
</dbReference>
<dbReference type="InterPro" id="IPR001841">
    <property type="entry name" value="Znf_RING"/>
</dbReference>
<dbReference type="GO" id="GO:0008270">
    <property type="term" value="F:zinc ion binding"/>
    <property type="evidence" value="ECO:0007669"/>
    <property type="project" value="UniProtKB-KW"/>
</dbReference>
<dbReference type="SUPFAM" id="SSF57850">
    <property type="entry name" value="RING/U-box"/>
    <property type="match status" value="3"/>
</dbReference>
<dbReference type="Gene3D" id="3.30.60.90">
    <property type="match status" value="1"/>
</dbReference>
<dbReference type="InterPro" id="IPR027370">
    <property type="entry name" value="Znf-RING_euk"/>
</dbReference>
<evidence type="ECO:0000256" key="3">
    <source>
        <dbReference type="ARBA" id="ARBA00022833"/>
    </source>
</evidence>
<evidence type="ECO:0000259" key="6">
    <source>
        <dbReference type="PROSITE" id="PS50135"/>
    </source>
</evidence>
<keyword evidence="1" id="KW-0479">Metal-binding</keyword>
<feature type="domain" description="ZZ-type" evidence="6">
    <location>
        <begin position="248"/>
        <end position="312"/>
    </location>
</feature>
<dbReference type="AlphaFoldDB" id="A0A5P1FMR4"/>
<feature type="domain" description="RING-type" evidence="5">
    <location>
        <begin position="20"/>
        <end position="60"/>
    </location>
</feature>
<evidence type="ECO:0000313" key="7">
    <source>
        <dbReference type="EMBL" id="ONK79586.1"/>
    </source>
</evidence>
<dbReference type="Gene3D" id="3.30.40.10">
    <property type="entry name" value="Zinc/RING finger domain, C3HC4 (zinc finger)"/>
    <property type="match status" value="2"/>
</dbReference>
<protein>
    <recommendedName>
        <fullName evidence="9">RING-type domain-containing protein</fullName>
    </recommendedName>
</protein>
<dbReference type="FunFam" id="3.30.60.90:FF:000014">
    <property type="entry name" value="E3 ubiquitin-protein ligase PRT1"/>
    <property type="match status" value="1"/>
</dbReference>
<evidence type="ECO:0000259" key="5">
    <source>
        <dbReference type="PROSITE" id="PS50089"/>
    </source>
</evidence>
<proteinExistence type="predicted"/>
<gene>
    <name evidence="7" type="ORF">A4U43_C01F7880</name>
</gene>
<evidence type="ECO:0000313" key="8">
    <source>
        <dbReference type="Proteomes" id="UP000243459"/>
    </source>
</evidence>
<dbReference type="EMBL" id="CM007381">
    <property type="protein sequence ID" value="ONK79586.1"/>
    <property type="molecule type" value="Genomic_DNA"/>
</dbReference>
<sequence>MDSSSSSSSKNSTLNGVFRCGICLDLLYKPVVLACGHVSCFWCVHKTMHGLKASCCAICRQQYYHFPTICHLLHLLLLKWEPLLYKSREKEILEEEHVLGYFSPRFVDHPFYGNGAKDDRDVHEASVDDVLCARCSKMLLRPSVLNCGHVYCQSCLCFTVDGLLRCQVCDSVHPGNFPKVCLEMDHFLEEQFPKEYCARRENLHDRKSQFQHADLSLSTLQIQEQNVQSSLHAKNENLISQQDLQNTNIRIGCDICGMYPIIGKRYRCKDCKEKVGFDVCEACYHTSFKLPGRFNQQHTVEHRLEFDDSRLLSKILMPNSL</sequence>
<dbReference type="InterPro" id="IPR013083">
    <property type="entry name" value="Znf_RING/FYVE/PHD"/>
</dbReference>
<evidence type="ECO:0000256" key="2">
    <source>
        <dbReference type="ARBA" id="ARBA00022771"/>
    </source>
</evidence>
<evidence type="ECO:0000256" key="1">
    <source>
        <dbReference type="ARBA" id="ARBA00022723"/>
    </source>
</evidence>
<keyword evidence="3" id="KW-0862">Zinc</keyword>
<dbReference type="GO" id="GO:0043161">
    <property type="term" value="P:proteasome-mediated ubiquitin-dependent protein catabolic process"/>
    <property type="evidence" value="ECO:0007669"/>
    <property type="project" value="TreeGrafter"/>
</dbReference>
<dbReference type="OMA" id="CDVHIGV"/>
<dbReference type="OrthoDB" id="6270329at2759"/>
<keyword evidence="2 4" id="KW-0863">Zinc-finger</keyword>
<dbReference type="PANTHER" id="PTHR15898:SF13">
    <property type="entry name" value="BIFUNCTIONAL APOPTOSIS REGULATOR"/>
    <property type="match status" value="1"/>
</dbReference>
<dbReference type="Pfam" id="PF13445">
    <property type="entry name" value="zf-RING_UBOX"/>
    <property type="match status" value="1"/>
</dbReference>
<dbReference type="Gramene" id="ONK79586">
    <property type="protein sequence ID" value="ONK79586"/>
    <property type="gene ID" value="A4U43_C01F7880"/>
</dbReference>
<evidence type="ECO:0008006" key="9">
    <source>
        <dbReference type="Google" id="ProtNLM"/>
    </source>
</evidence>
<reference evidence="8" key="1">
    <citation type="journal article" date="2017" name="Nat. Commun.">
        <title>The asparagus genome sheds light on the origin and evolution of a young Y chromosome.</title>
        <authorList>
            <person name="Harkess A."/>
            <person name="Zhou J."/>
            <person name="Xu C."/>
            <person name="Bowers J.E."/>
            <person name="Van der Hulst R."/>
            <person name="Ayyampalayam S."/>
            <person name="Mercati F."/>
            <person name="Riccardi P."/>
            <person name="McKain M.R."/>
            <person name="Kakrana A."/>
            <person name="Tang H."/>
            <person name="Ray J."/>
            <person name="Groenendijk J."/>
            <person name="Arikit S."/>
            <person name="Mathioni S.M."/>
            <person name="Nakano M."/>
            <person name="Shan H."/>
            <person name="Telgmann-Rauber A."/>
            <person name="Kanno A."/>
            <person name="Yue Z."/>
            <person name="Chen H."/>
            <person name="Li W."/>
            <person name="Chen Y."/>
            <person name="Xu X."/>
            <person name="Zhang Y."/>
            <person name="Luo S."/>
            <person name="Chen H."/>
            <person name="Gao J."/>
            <person name="Mao Z."/>
            <person name="Pires J.C."/>
            <person name="Luo M."/>
            <person name="Kudrna D."/>
            <person name="Wing R.A."/>
            <person name="Meyers B.C."/>
            <person name="Yi K."/>
            <person name="Kong H."/>
            <person name="Lavrijsen P."/>
            <person name="Sunseri F."/>
            <person name="Falavigna A."/>
            <person name="Ye Y."/>
            <person name="Leebens-Mack J.H."/>
            <person name="Chen G."/>
        </authorList>
    </citation>
    <scope>NUCLEOTIDE SEQUENCE [LARGE SCALE GENOMIC DNA]</scope>
    <source>
        <strain evidence="8">cv. DH0086</strain>
    </source>
</reference>
<dbReference type="PROSITE" id="PS00518">
    <property type="entry name" value="ZF_RING_1"/>
    <property type="match status" value="1"/>
</dbReference>